<evidence type="ECO:0000313" key="2">
    <source>
        <dbReference type="Proteomes" id="UP000008281"/>
    </source>
</evidence>
<dbReference type="InParanoid" id="E3NHB4"/>
<dbReference type="Proteomes" id="UP000008281">
    <property type="component" value="Unassembled WGS sequence"/>
</dbReference>
<evidence type="ECO:0000313" key="1">
    <source>
        <dbReference type="EMBL" id="EFO97957.1"/>
    </source>
</evidence>
<proteinExistence type="predicted"/>
<reference evidence="1" key="1">
    <citation type="submission" date="2007-07" db="EMBL/GenBank/DDBJ databases">
        <title>PCAP assembly of the Caenorhabditis remanei genome.</title>
        <authorList>
            <consortium name="The Caenorhabditis remanei Sequencing Consortium"/>
            <person name="Wilson R.K."/>
        </authorList>
    </citation>
    <scope>NUCLEOTIDE SEQUENCE [LARGE SCALE GENOMIC DNA]</scope>
    <source>
        <strain evidence="1">PB4641</strain>
    </source>
</reference>
<dbReference type="AlphaFoldDB" id="E3NHB4"/>
<protein>
    <submittedName>
        <fullName evidence="1">Uncharacterized protein</fullName>
    </submittedName>
</protein>
<sequence>MSLWYPGCQCHLINGFGEGSQKPKFQEAVKNANNVPCIRSHSEIIWDSKKFCLKE</sequence>
<name>E3NHB4_CAERE</name>
<gene>
    <name evidence="1" type="ORF">CRE_17616</name>
</gene>
<accession>E3NHB4</accession>
<dbReference type="HOGENOM" id="CLU_3034390_0_0_1"/>
<dbReference type="EMBL" id="DS268671">
    <property type="protein sequence ID" value="EFO97957.1"/>
    <property type="molecule type" value="Genomic_DNA"/>
</dbReference>
<keyword evidence="2" id="KW-1185">Reference proteome</keyword>
<organism evidence="2">
    <name type="scientific">Caenorhabditis remanei</name>
    <name type="common">Caenorhabditis vulgaris</name>
    <dbReference type="NCBI Taxonomy" id="31234"/>
    <lineage>
        <taxon>Eukaryota</taxon>
        <taxon>Metazoa</taxon>
        <taxon>Ecdysozoa</taxon>
        <taxon>Nematoda</taxon>
        <taxon>Chromadorea</taxon>
        <taxon>Rhabditida</taxon>
        <taxon>Rhabditina</taxon>
        <taxon>Rhabditomorpha</taxon>
        <taxon>Rhabditoidea</taxon>
        <taxon>Rhabditidae</taxon>
        <taxon>Peloderinae</taxon>
        <taxon>Caenorhabditis</taxon>
    </lineage>
</organism>